<dbReference type="GO" id="GO:0047617">
    <property type="term" value="F:fatty acyl-CoA hydrolase activity"/>
    <property type="evidence" value="ECO:0007669"/>
    <property type="project" value="InterPro"/>
</dbReference>
<dbReference type="InterPro" id="IPR042171">
    <property type="entry name" value="Acyl-CoA_hotdog"/>
</dbReference>
<dbReference type="Pfam" id="PF20789">
    <property type="entry name" value="4HBT_3C"/>
    <property type="match status" value="1"/>
</dbReference>
<evidence type="ECO:0000313" key="6">
    <source>
        <dbReference type="Proteomes" id="UP001316803"/>
    </source>
</evidence>
<feature type="domain" description="Acyl-CoA thioesterase-like C-terminal" evidence="4">
    <location>
        <begin position="186"/>
        <end position="281"/>
    </location>
</feature>
<accession>A0AAN8I1N3</accession>
<dbReference type="CDD" id="cd03445">
    <property type="entry name" value="Thioesterase_II_repeat2"/>
    <property type="match status" value="1"/>
</dbReference>
<dbReference type="PANTHER" id="PTHR11066:SF34">
    <property type="entry name" value="ACYL-COENZYME A THIOESTERASE 8"/>
    <property type="match status" value="1"/>
</dbReference>
<feature type="domain" description="Acyl-CoA thioesterase-like N-terminal HotDog" evidence="3">
    <location>
        <begin position="13"/>
        <end position="96"/>
    </location>
</feature>
<dbReference type="InterPro" id="IPR049449">
    <property type="entry name" value="TesB_ACOT8-like_N"/>
</dbReference>
<gene>
    <name evidence="5" type="primary">TES1_2</name>
    <name evidence="5" type="ORF">OHC33_009616</name>
</gene>
<dbReference type="PANTHER" id="PTHR11066">
    <property type="entry name" value="ACYL-COA THIOESTERASE"/>
    <property type="match status" value="1"/>
</dbReference>
<dbReference type="Gene3D" id="2.40.160.210">
    <property type="entry name" value="Acyl-CoA thioesterase, double hotdog domain"/>
    <property type="match status" value="1"/>
</dbReference>
<dbReference type="GO" id="GO:0006637">
    <property type="term" value="P:acyl-CoA metabolic process"/>
    <property type="evidence" value="ECO:0007669"/>
    <property type="project" value="InterPro"/>
</dbReference>
<proteinExistence type="inferred from homology"/>
<evidence type="ECO:0000259" key="3">
    <source>
        <dbReference type="Pfam" id="PF13622"/>
    </source>
</evidence>
<reference evidence="5 6" key="1">
    <citation type="submission" date="2022-12" db="EMBL/GenBank/DDBJ databases">
        <title>Genomic features and morphological characterization of a novel Knufia sp. strain isolated from spacecraft assembly facility.</title>
        <authorList>
            <person name="Teixeira M."/>
            <person name="Chander A.M."/>
            <person name="Stajich J.E."/>
            <person name="Venkateswaran K."/>
        </authorList>
    </citation>
    <scope>NUCLEOTIDE SEQUENCE [LARGE SCALE GENOMIC DNA]</scope>
    <source>
        <strain evidence="5 6">FJI-L2-BK-P2</strain>
    </source>
</reference>
<dbReference type="InterPro" id="IPR049450">
    <property type="entry name" value="ACOT8-like_C"/>
</dbReference>
<evidence type="ECO:0000259" key="4">
    <source>
        <dbReference type="Pfam" id="PF20789"/>
    </source>
</evidence>
<dbReference type="SUPFAM" id="SSF54637">
    <property type="entry name" value="Thioesterase/thiol ester dehydrase-isomerase"/>
    <property type="match status" value="2"/>
</dbReference>
<keyword evidence="6" id="KW-1185">Reference proteome</keyword>
<dbReference type="EMBL" id="JAKLMC020000036">
    <property type="protein sequence ID" value="KAK5949442.1"/>
    <property type="molecule type" value="Genomic_DNA"/>
</dbReference>
<dbReference type="GO" id="GO:0009062">
    <property type="term" value="P:fatty acid catabolic process"/>
    <property type="evidence" value="ECO:0007669"/>
    <property type="project" value="TreeGrafter"/>
</dbReference>
<dbReference type="Pfam" id="PF13622">
    <property type="entry name" value="4HBT_3"/>
    <property type="match status" value="1"/>
</dbReference>
<organism evidence="5 6">
    <name type="scientific">Knufia fluminis</name>
    <dbReference type="NCBI Taxonomy" id="191047"/>
    <lineage>
        <taxon>Eukaryota</taxon>
        <taxon>Fungi</taxon>
        <taxon>Dikarya</taxon>
        <taxon>Ascomycota</taxon>
        <taxon>Pezizomycotina</taxon>
        <taxon>Eurotiomycetes</taxon>
        <taxon>Chaetothyriomycetidae</taxon>
        <taxon>Chaetothyriales</taxon>
        <taxon>Trichomeriaceae</taxon>
        <taxon>Knufia</taxon>
    </lineage>
</organism>
<comment type="similarity">
    <text evidence="1">Belongs to the C/M/P thioester hydrolase family.</text>
</comment>
<keyword evidence="2 5" id="KW-0378">Hydrolase</keyword>
<evidence type="ECO:0000313" key="5">
    <source>
        <dbReference type="EMBL" id="KAK5949442.1"/>
    </source>
</evidence>
<dbReference type="Proteomes" id="UP001316803">
    <property type="component" value="Unassembled WGS sequence"/>
</dbReference>
<dbReference type="InterPro" id="IPR003703">
    <property type="entry name" value="Acyl_CoA_thio"/>
</dbReference>
<name>A0AAN8I1N3_9EURO</name>
<dbReference type="AlphaFoldDB" id="A0AAN8I1N3"/>
<dbReference type="CDD" id="cd03444">
    <property type="entry name" value="Thioesterase_II_repeat1"/>
    <property type="match status" value="1"/>
</dbReference>
<dbReference type="EC" id="3.1.2.2" evidence="5"/>
<dbReference type="GO" id="GO:0005782">
    <property type="term" value="C:peroxisomal matrix"/>
    <property type="evidence" value="ECO:0007669"/>
    <property type="project" value="UniProtKB-SubCell"/>
</dbReference>
<dbReference type="InterPro" id="IPR029069">
    <property type="entry name" value="HotDog_dom_sf"/>
</dbReference>
<evidence type="ECO:0000256" key="2">
    <source>
        <dbReference type="ARBA" id="ARBA00022801"/>
    </source>
</evidence>
<comment type="caution">
    <text evidence="5">The sequence shown here is derived from an EMBL/GenBank/DDBJ whole genome shotgun (WGS) entry which is preliminary data.</text>
</comment>
<sequence>MYYKDVYQNINEPWTWPNSAVVPGGLLMSECAVAAQHTVTDGFVLDSLQAHFLGGPSPKKPMQFKVTRLSNGKRFAVRGVAIEQDGKVMLTATIQFVSSSPWNGPAMTYSVARQTNHMVPRITLDDLEVGRHRLGPFMKVQRLPLTYKSKEPSPSPVSGVTASVAQITPPITEPAGGSIHILGIINISDYHVMDAPMQLSGITFGMWAVNDYSRKPTPQMHKIGTTLNHTIHFHTQHGFRADELTYTEDETSWAKDGRAMISTKIFSQGGKLIATCVQEAFYVLKEGAQSTKSGTKL</sequence>
<evidence type="ECO:0000256" key="1">
    <source>
        <dbReference type="ARBA" id="ARBA00006538"/>
    </source>
</evidence>
<protein>
    <submittedName>
        <fullName evidence="5">Acyl-CoA thioesterase</fullName>
        <ecNumber evidence="5">3.1.2.2</ecNumber>
    </submittedName>
</protein>